<dbReference type="Gene3D" id="2.60.40.10">
    <property type="entry name" value="Immunoglobulins"/>
    <property type="match status" value="1"/>
</dbReference>
<dbReference type="AlphaFoldDB" id="A0A9P4Q555"/>
<feature type="compositionally biased region" description="Basic and acidic residues" evidence="1">
    <location>
        <begin position="115"/>
        <end position="137"/>
    </location>
</feature>
<dbReference type="EMBL" id="MU003828">
    <property type="protein sequence ID" value="KAF2718207.1"/>
    <property type="molecule type" value="Genomic_DNA"/>
</dbReference>
<dbReference type="InterPro" id="IPR013783">
    <property type="entry name" value="Ig-like_fold"/>
</dbReference>
<comment type="caution">
    <text evidence="3">The sequence shown here is derived from an EMBL/GenBank/DDBJ whole genome shotgun (WGS) entry which is preliminary data.</text>
</comment>
<feature type="compositionally biased region" description="Low complexity" evidence="1">
    <location>
        <begin position="240"/>
        <end position="251"/>
    </location>
</feature>
<dbReference type="OrthoDB" id="5350410at2759"/>
<feature type="domain" description="AMP-activated protein kinase glycogen-binding" evidence="2">
    <location>
        <begin position="28"/>
        <end position="94"/>
    </location>
</feature>
<proteinExistence type="predicted"/>
<protein>
    <recommendedName>
        <fullName evidence="2">AMP-activated protein kinase glycogen-binding domain-containing protein</fullName>
    </recommendedName>
</protein>
<sequence>MAQKVNITYSSPGLQPPVFLTTSLTHPQWEPVEMGVTTDADGNHVFSKEFEATEGHYQYKFRLGVGDWWVFDEGKPTVDDGFGNKNNLLVVEQPSSKAEEKTELPTTAPLLQREANADPEKNASEEVPVRTDPDLEPSKSTNSQEAEEEDAPLLKHEMAPTEDGKDRPQQTSLLSTPDLSRLSDKSQPDEVVAPEPSQADRAALEKFPEDHNGIMESIHKVSSNAPVDQVSDQPEEAVSRSRALSSASSSLPSVKEHDIEETVPEPEPAHPAVVSETSNPTVPEDSKASRPAEPITPPMTPKDENRPHAPASELENMGEEGPYRTRKRQKEGPPRSIPRSVPRCGSLVLWTMWW</sequence>
<gene>
    <name evidence="3" type="ORF">K431DRAFT_139164</name>
</gene>
<feature type="compositionally biased region" description="Basic and acidic residues" evidence="1">
    <location>
        <begin position="202"/>
        <end position="219"/>
    </location>
</feature>
<feature type="compositionally biased region" description="Polar residues" evidence="1">
    <location>
        <begin position="220"/>
        <end position="232"/>
    </location>
</feature>
<dbReference type="CDD" id="cd02859">
    <property type="entry name" value="E_set_AMPKbeta_like_N"/>
    <property type="match status" value="1"/>
</dbReference>
<dbReference type="InterPro" id="IPR032640">
    <property type="entry name" value="AMPK1_CBM"/>
</dbReference>
<accession>A0A9P4Q555</accession>
<feature type="compositionally biased region" description="Polar residues" evidence="1">
    <location>
        <begin position="169"/>
        <end position="178"/>
    </location>
</feature>
<organism evidence="3 4">
    <name type="scientific">Polychaeton citri CBS 116435</name>
    <dbReference type="NCBI Taxonomy" id="1314669"/>
    <lineage>
        <taxon>Eukaryota</taxon>
        <taxon>Fungi</taxon>
        <taxon>Dikarya</taxon>
        <taxon>Ascomycota</taxon>
        <taxon>Pezizomycotina</taxon>
        <taxon>Dothideomycetes</taxon>
        <taxon>Dothideomycetidae</taxon>
        <taxon>Capnodiales</taxon>
        <taxon>Capnodiaceae</taxon>
        <taxon>Polychaeton</taxon>
    </lineage>
</organism>
<reference evidence="3" key="1">
    <citation type="journal article" date="2020" name="Stud. Mycol.">
        <title>101 Dothideomycetes genomes: a test case for predicting lifestyles and emergence of pathogens.</title>
        <authorList>
            <person name="Haridas S."/>
            <person name="Albert R."/>
            <person name="Binder M."/>
            <person name="Bloem J."/>
            <person name="Labutti K."/>
            <person name="Salamov A."/>
            <person name="Andreopoulos B."/>
            <person name="Baker S."/>
            <person name="Barry K."/>
            <person name="Bills G."/>
            <person name="Bluhm B."/>
            <person name="Cannon C."/>
            <person name="Castanera R."/>
            <person name="Culley D."/>
            <person name="Daum C."/>
            <person name="Ezra D."/>
            <person name="Gonzalez J."/>
            <person name="Henrissat B."/>
            <person name="Kuo A."/>
            <person name="Liang C."/>
            <person name="Lipzen A."/>
            <person name="Lutzoni F."/>
            <person name="Magnuson J."/>
            <person name="Mondo S."/>
            <person name="Nolan M."/>
            <person name="Ohm R."/>
            <person name="Pangilinan J."/>
            <person name="Park H.-J."/>
            <person name="Ramirez L."/>
            <person name="Alfaro M."/>
            <person name="Sun H."/>
            <person name="Tritt A."/>
            <person name="Yoshinaga Y."/>
            <person name="Zwiers L.-H."/>
            <person name="Turgeon B."/>
            <person name="Goodwin S."/>
            <person name="Spatafora J."/>
            <person name="Crous P."/>
            <person name="Grigoriev I."/>
        </authorList>
    </citation>
    <scope>NUCLEOTIDE SEQUENCE</scope>
    <source>
        <strain evidence="3">CBS 116435</strain>
    </source>
</reference>
<evidence type="ECO:0000259" key="2">
    <source>
        <dbReference type="Pfam" id="PF16561"/>
    </source>
</evidence>
<evidence type="ECO:0000313" key="3">
    <source>
        <dbReference type="EMBL" id="KAF2718207.1"/>
    </source>
</evidence>
<dbReference type="SUPFAM" id="SSF81296">
    <property type="entry name" value="E set domains"/>
    <property type="match status" value="1"/>
</dbReference>
<dbReference type="InterPro" id="IPR014756">
    <property type="entry name" value="Ig_E-set"/>
</dbReference>
<evidence type="ECO:0000256" key="1">
    <source>
        <dbReference type="SAM" id="MobiDB-lite"/>
    </source>
</evidence>
<dbReference type="Pfam" id="PF16561">
    <property type="entry name" value="AMPK1_CBM"/>
    <property type="match status" value="1"/>
</dbReference>
<feature type="region of interest" description="Disordered" evidence="1">
    <location>
        <begin position="93"/>
        <end position="342"/>
    </location>
</feature>
<keyword evidence="4" id="KW-1185">Reference proteome</keyword>
<evidence type="ECO:0000313" key="4">
    <source>
        <dbReference type="Proteomes" id="UP000799441"/>
    </source>
</evidence>
<dbReference type="Proteomes" id="UP000799441">
    <property type="component" value="Unassembled WGS sequence"/>
</dbReference>
<name>A0A9P4Q555_9PEZI</name>
<feature type="compositionally biased region" description="Basic and acidic residues" evidence="1">
    <location>
        <begin position="152"/>
        <end position="168"/>
    </location>
</feature>